<comment type="caution">
    <text evidence="2">The sequence shown here is derived from an EMBL/GenBank/DDBJ whole genome shotgun (WGS) entry which is preliminary data.</text>
</comment>
<evidence type="ECO:0000313" key="3">
    <source>
        <dbReference type="Proteomes" id="UP000593576"/>
    </source>
</evidence>
<name>A0A7J9MHT0_GOSSC</name>
<organism evidence="2 3">
    <name type="scientific">Gossypium schwendimanii</name>
    <name type="common">Cotton</name>
    <dbReference type="NCBI Taxonomy" id="34291"/>
    <lineage>
        <taxon>Eukaryota</taxon>
        <taxon>Viridiplantae</taxon>
        <taxon>Streptophyta</taxon>
        <taxon>Embryophyta</taxon>
        <taxon>Tracheophyta</taxon>
        <taxon>Spermatophyta</taxon>
        <taxon>Magnoliopsida</taxon>
        <taxon>eudicotyledons</taxon>
        <taxon>Gunneridae</taxon>
        <taxon>Pentapetalae</taxon>
        <taxon>rosids</taxon>
        <taxon>malvids</taxon>
        <taxon>Malvales</taxon>
        <taxon>Malvaceae</taxon>
        <taxon>Malvoideae</taxon>
        <taxon>Gossypium</taxon>
    </lineage>
</organism>
<protein>
    <submittedName>
        <fullName evidence="2">Uncharacterized protein</fullName>
    </submittedName>
</protein>
<dbReference type="OrthoDB" id="1736143at2759"/>
<accession>A0A7J9MHT0</accession>
<reference evidence="2 3" key="1">
    <citation type="journal article" date="2019" name="Genome Biol. Evol.">
        <title>Insights into the evolution of the New World diploid cottons (Gossypium, subgenus Houzingenia) based on genome sequencing.</title>
        <authorList>
            <person name="Grover C.E."/>
            <person name="Arick M.A. 2nd"/>
            <person name="Thrash A."/>
            <person name="Conover J.L."/>
            <person name="Sanders W.S."/>
            <person name="Peterson D.G."/>
            <person name="Frelichowski J.E."/>
            <person name="Scheffler J.A."/>
            <person name="Scheffler B.E."/>
            <person name="Wendel J.F."/>
        </authorList>
    </citation>
    <scope>NUCLEOTIDE SEQUENCE [LARGE SCALE GENOMIC DNA]</scope>
    <source>
        <strain evidence="2">1</strain>
        <tissue evidence="2">Leaf</tissue>
    </source>
</reference>
<evidence type="ECO:0000313" key="2">
    <source>
        <dbReference type="EMBL" id="MBA0870530.1"/>
    </source>
</evidence>
<evidence type="ECO:0000256" key="1">
    <source>
        <dbReference type="SAM" id="MobiDB-lite"/>
    </source>
</evidence>
<keyword evidence="3" id="KW-1185">Reference proteome</keyword>
<gene>
    <name evidence="2" type="ORF">Goshw_013716</name>
</gene>
<feature type="region of interest" description="Disordered" evidence="1">
    <location>
        <begin position="102"/>
        <end position="122"/>
    </location>
</feature>
<sequence>MVRRPMGKIAVGYKNVIVYRGEYVQFYFYHNKPLNEESTTNGFLIQRTFINDGSSMNLMPLSTLKVINIDVKSLRRSMTISSFDNKDILTLGQVFHSQNGKKIFEKKDESSRKKNKRQGGKIRCGNTLRNEVETEVRQNTRLSSYA</sequence>
<feature type="compositionally biased region" description="Basic and acidic residues" evidence="1">
    <location>
        <begin position="102"/>
        <end position="112"/>
    </location>
</feature>
<dbReference type="AlphaFoldDB" id="A0A7J9MHT0"/>
<dbReference type="Proteomes" id="UP000593576">
    <property type="component" value="Unassembled WGS sequence"/>
</dbReference>
<proteinExistence type="predicted"/>
<dbReference type="EMBL" id="JABFAF010000011">
    <property type="protein sequence ID" value="MBA0870530.1"/>
    <property type="molecule type" value="Genomic_DNA"/>
</dbReference>